<reference evidence="1 2" key="1">
    <citation type="journal article" date="2021" name="Elife">
        <title>Chloroplast acquisition without the gene transfer in kleptoplastic sea slugs, Plakobranchus ocellatus.</title>
        <authorList>
            <person name="Maeda T."/>
            <person name="Takahashi S."/>
            <person name="Yoshida T."/>
            <person name="Shimamura S."/>
            <person name="Takaki Y."/>
            <person name="Nagai Y."/>
            <person name="Toyoda A."/>
            <person name="Suzuki Y."/>
            <person name="Arimoto A."/>
            <person name="Ishii H."/>
            <person name="Satoh N."/>
            <person name="Nishiyama T."/>
            <person name="Hasebe M."/>
            <person name="Maruyama T."/>
            <person name="Minagawa J."/>
            <person name="Obokata J."/>
            <person name="Shigenobu S."/>
        </authorList>
    </citation>
    <scope>NUCLEOTIDE SEQUENCE [LARGE SCALE GENOMIC DNA]</scope>
</reference>
<dbReference type="EMBL" id="BLXT01003028">
    <property type="protein sequence ID" value="GFO00075.1"/>
    <property type="molecule type" value="Genomic_DNA"/>
</dbReference>
<gene>
    <name evidence="1" type="ORF">PoB_002658000</name>
</gene>
<proteinExistence type="predicted"/>
<protein>
    <submittedName>
        <fullName evidence="1">Uncharacterized protein</fullName>
    </submittedName>
</protein>
<comment type="caution">
    <text evidence="1">The sequence shown here is derived from an EMBL/GenBank/DDBJ whole genome shotgun (WGS) entry which is preliminary data.</text>
</comment>
<sequence>MDTANRTLSNTISNRAAFYGTALPGILVLIELWPCHARLPGLCRQPRAGSSSRQRQAPGPRNLAEVLTLILTGLNEVLRDSATRLVPGGRRGKMKICLVLGMRWDSNLDLSRGSKLLY</sequence>
<dbReference type="Proteomes" id="UP000735302">
    <property type="component" value="Unassembled WGS sequence"/>
</dbReference>
<dbReference type="AlphaFoldDB" id="A0AAV3ZZI0"/>
<evidence type="ECO:0000313" key="1">
    <source>
        <dbReference type="EMBL" id="GFO00075.1"/>
    </source>
</evidence>
<name>A0AAV3ZZI0_9GAST</name>
<organism evidence="1 2">
    <name type="scientific">Plakobranchus ocellatus</name>
    <dbReference type="NCBI Taxonomy" id="259542"/>
    <lineage>
        <taxon>Eukaryota</taxon>
        <taxon>Metazoa</taxon>
        <taxon>Spiralia</taxon>
        <taxon>Lophotrochozoa</taxon>
        <taxon>Mollusca</taxon>
        <taxon>Gastropoda</taxon>
        <taxon>Heterobranchia</taxon>
        <taxon>Euthyneura</taxon>
        <taxon>Panpulmonata</taxon>
        <taxon>Sacoglossa</taxon>
        <taxon>Placobranchoidea</taxon>
        <taxon>Plakobranchidae</taxon>
        <taxon>Plakobranchus</taxon>
    </lineage>
</organism>
<accession>A0AAV3ZZI0</accession>
<keyword evidence="2" id="KW-1185">Reference proteome</keyword>
<evidence type="ECO:0000313" key="2">
    <source>
        <dbReference type="Proteomes" id="UP000735302"/>
    </source>
</evidence>